<dbReference type="PANTHER" id="PTHR37481">
    <property type="entry name" value="LIPOPOLYSACCHARIDE EXPORT SYSTEM PROTEIN LPTC"/>
    <property type="match status" value="1"/>
</dbReference>
<dbReference type="InterPro" id="IPR010664">
    <property type="entry name" value="LipoPS_assembly_LptC-rel"/>
</dbReference>
<name>A0A0S2T978_9GAMM</name>
<evidence type="ECO:0000256" key="1">
    <source>
        <dbReference type="ARBA" id="ARBA00022475"/>
    </source>
</evidence>
<keyword evidence="4" id="KW-1133">Transmembrane helix</keyword>
<dbReference type="PANTHER" id="PTHR37481:SF1">
    <property type="entry name" value="LIPOPOLYSACCHARIDE EXPORT SYSTEM PROTEIN LPTC"/>
    <property type="match status" value="1"/>
</dbReference>
<dbReference type="GO" id="GO:0015221">
    <property type="term" value="F:lipopolysaccharide transmembrane transporter activity"/>
    <property type="evidence" value="ECO:0007669"/>
    <property type="project" value="InterPro"/>
</dbReference>
<dbReference type="AlphaFoldDB" id="A0A0S2T978"/>
<keyword evidence="3" id="KW-0812">Transmembrane</keyword>
<evidence type="ECO:0000256" key="4">
    <source>
        <dbReference type="ARBA" id="ARBA00022989"/>
    </source>
</evidence>
<keyword evidence="5" id="KW-0472">Membrane</keyword>
<evidence type="ECO:0000313" key="6">
    <source>
        <dbReference type="EMBL" id="ALP51705.1"/>
    </source>
</evidence>
<gene>
    <name evidence="6" type="ORF">Tel_00310</name>
</gene>
<dbReference type="EMBL" id="CP013099">
    <property type="protein sequence ID" value="ALP51705.1"/>
    <property type="molecule type" value="Genomic_DNA"/>
</dbReference>
<sequence>MRAKAIKKRYITLWMVLLLALLGWWMQRQEGQGPIQPQAQQTPVSDYSLADFVITAMDDQGVPKHRLRGQSMVHYADTDYAELVQPQLEVYAEQSEPPVTLDAPLARVYQGGESVLLEGDVLMLRPGTARQSAMQVQTRDLWLFTEREYAETGAEVTIRDGLGVTTAKGMTIDMQTGVVNLLASVRGEYVLD</sequence>
<keyword evidence="1" id="KW-1003">Cell membrane</keyword>
<keyword evidence="7" id="KW-1185">Reference proteome</keyword>
<keyword evidence="2" id="KW-0997">Cell inner membrane</keyword>
<evidence type="ECO:0000313" key="7">
    <source>
        <dbReference type="Proteomes" id="UP000055136"/>
    </source>
</evidence>
<organism evidence="6 7">
    <name type="scientific">Candidatus Tenderia electrophaga</name>
    <dbReference type="NCBI Taxonomy" id="1748243"/>
    <lineage>
        <taxon>Bacteria</taxon>
        <taxon>Pseudomonadati</taxon>
        <taxon>Pseudomonadota</taxon>
        <taxon>Gammaproteobacteria</taxon>
        <taxon>Candidatus Tenderiales</taxon>
        <taxon>Candidatus Tenderiaceae</taxon>
        <taxon>Candidatus Tenderia</taxon>
    </lineage>
</organism>
<dbReference type="NCBIfam" id="TIGR04409">
    <property type="entry name" value="LptC_YrbK"/>
    <property type="match status" value="1"/>
</dbReference>
<dbReference type="Pfam" id="PF06835">
    <property type="entry name" value="LptC"/>
    <property type="match status" value="1"/>
</dbReference>
<evidence type="ECO:0008006" key="8">
    <source>
        <dbReference type="Google" id="ProtNLM"/>
    </source>
</evidence>
<dbReference type="Gene3D" id="2.60.450.10">
    <property type="entry name" value="Lipopolysaccharide (LPS) transport protein A like domain"/>
    <property type="match status" value="1"/>
</dbReference>
<evidence type="ECO:0000256" key="2">
    <source>
        <dbReference type="ARBA" id="ARBA00022519"/>
    </source>
</evidence>
<dbReference type="STRING" id="1748243.Tel_00310"/>
<dbReference type="InterPro" id="IPR026265">
    <property type="entry name" value="LptC"/>
</dbReference>
<dbReference type="InterPro" id="IPR052363">
    <property type="entry name" value="LPS_export_LptC"/>
</dbReference>
<dbReference type="GO" id="GO:0017089">
    <property type="term" value="F:glycolipid transfer activity"/>
    <property type="evidence" value="ECO:0007669"/>
    <property type="project" value="TreeGrafter"/>
</dbReference>
<dbReference type="GO" id="GO:0005886">
    <property type="term" value="C:plasma membrane"/>
    <property type="evidence" value="ECO:0007669"/>
    <property type="project" value="InterPro"/>
</dbReference>
<dbReference type="GO" id="GO:0030288">
    <property type="term" value="C:outer membrane-bounded periplasmic space"/>
    <property type="evidence" value="ECO:0007669"/>
    <property type="project" value="TreeGrafter"/>
</dbReference>
<dbReference type="KEGG" id="tee:Tel_00310"/>
<accession>A0A0S2T978</accession>
<proteinExistence type="predicted"/>
<evidence type="ECO:0000256" key="5">
    <source>
        <dbReference type="ARBA" id="ARBA00023136"/>
    </source>
</evidence>
<reference evidence="6" key="1">
    <citation type="submission" date="2015-10" db="EMBL/GenBank/DDBJ databases">
        <title>Description of Candidatus Tenderia electrophaga gen. nov, sp. nov., an Uncultivated Electroautotroph from a Biocathode Enrichment.</title>
        <authorList>
            <person name="Eddie B.J."/>
            <person name="Malanoski A.P."/>
            <person name="Wang Z."/>
            <person name="Hall R.J."/>
            <person name="Oh S.D."/>
            <person name="Heiner C."/>
            <person name="Lin B."/>
            <person name="Strycharz-Glaven S.M."/>
        </authorList>
    </citation>
    <scope>NUCLEOTIDE SEQUENCE [LARGE SCALE GENOMIC DNA]</scope>
    <source>
        <strain evidence="6">NRL1</strain>
    </source>
</reference>
<evidence type="ECO:0000256" key="3">
    <source>
        <dbReference type="ARBA" id="ARBA00022692"/>
    </source>
</evidence>
<protein>
    <recommendedName>
        <fullName evidence="8">LPS export ABC transporter periplasmic protein LptC</fullName>
    </recommendedName>
</protein>
<dbReference type="Proteomes" id="UP000055136">
    <property type="component" value="Chromosome"/>
</dbReference>